<dbReference type="PROSITE" id="PS01186">
    <property type="entry name" value="EGF_2"/>
    <property type="match status" value="2"/>
</dbReference>
<dbReference type="PANTHER" id="PTHR12916">
    <property type="entry name" value="CYTOCHROME C OXIDASE POLYPEPTIDE VIC-2"/>
    <property type="match status" value="1"/>
</dbReference>
<keyword evidence="1 3" id="KW-0245">EGF-like domain</keyword>
<dbReference type="GO" id="GO:0007219">
    <property type="term" value="P:Notch signaling pathway"/>
    <property type="evidence" value="ECO:0007669"/>
    <property type="project" value="TreeGrafter"/>
</dbReference>
<reference evidence="8" key="1">
    <citation type="submission" date="2022-11" db="UniProtKB">
        <authorList>
            <consortium name="WormBaseParasite"/>
        </authorList>
    </citation>
    <scope>IDENTIFICATION</scope>
</reference>
<dbReference type="AlphaFoldDB" id="A0A914VYL8"/>
<dbReference type="PROSITE" id="PS00022">
    <property type="entry name" value="EGF_1"/>
    <property type="match status" value="2"/>
</dbReference>
<evidence type="ECO:0000259" key="6">
    <source>
        <dbReference type="PROSITE" id="PS50026"/>
    </source>
</evidence>
<dbReference type="SUPFAM" id="SSF57196">
    <property type="entry name" value="EGF/Laminin"/>
    <property type="match status" value="2"/>
</dbReference>
<organism evidence="7 8">
    <name type="scientific">Plectus sambesii</name>
    <dbReference type="NCBI Taxonomy" id="2011161"/>
    <lineage>
        <taxon>Eukaryota</taxon>
        <taxon>Metazoa</taxon>
        <taxon>Ecdysozoa</taxon>
        <taxon>Nematoda</taxon>
        <taxon>Chromadorea</taxon>
        <taxon>Plectida</taxon>
        <taxon>Plectina</taxon>
        <taxon>Plectoidea</taxon>
        <taxon>Plectidae</taxon>
        <taxon>Plectus</taxon>
    </lineage>
</organism>
<feature type="domain" description="EGF-like" evidence="6">
    <location>
        <begin position="108"/>
        <end position="144"/>
    </location>
</feature>
<dbReference type="SMART" id="SM00181">
    <property type="entry name" value="EGF"/>
    <property type="match status" value="2"/>
</dbReference>
<dbReference type="InterPro" id="IPR000742">
    <property type="entry name" value="EGF"/>
</dbReference>
<evidence type="ECO:0000256" key="4">
    <source>
        <dbReference type="SAM" id="Phobius"/>
    </source>
</evidence>
<keyword evidence="7" id="KW-1185">Reference proteome</keyword>
<keyword evidence="4" id="KW-0472">Membrane</keyword>
<evidence type="ECO:0000256" key="5">
    <source>
        <dbReference type="SAM" id="SignalP"/>
    </source>
</evidence>
<protein>
    <submittedName>
        <fullName evidence="8">EGF-like domain-containing protein</fullName>
    </submittedName>
</protein>
<dbReference type="PROSITE" id="PS50026">
    <property type="entry name" value="EGF_3"/>
    <property type="match status" value="2"/>
</dbReference>
<evidence type="ECO:0000256" key="2">
    <source>
        <dbReference type="ARBA" id="ARBA00022737"/>
    </source>
</evidence>
<evidence type="ECO:0000256" key="3">
    <source>
        <dbReference type="PROSITE-ProRule" id="PRU00076"/>
    </source>
</evidence>
<keyword evidence="2" id="KW-0677">Repeat</keyword>
<keyword evidence="3" id="KW-1015">Disulfide bond</keyword>
<sequence>MFPLLLFGVTVNSVCLTGMNADNPFADGVASQLVSVGSPCDSYPCWNDGGCLPAANDSYTCLCKEGFVGEHCELRTLKTCWPNSCPRETSCFVDGGDIECVPARLRNILLPCDHNLCRNSGDCRLMKAVPRCFCSHPYHGTFCEDSPFGNPTIIHHTRAPKGGSFVVGAAALLASALISAIIVVLMCNWPNCACYLLLPYRNYDRWRSHDNSTRSVDHFSNANEFDNFVVPLQRLELMRERRSSEEDGQTYMLGVHRSMASSETKETIAPACSPIDPLGVSVASRIT</sequence>
<dbReference type="CDD" id="cd00054">
    <property type="entry name" value="EGF_CA"/>
    <property type="match status" value="1"/>
</dbReference>
<dbReference type="Proteomes" id="UP000887566">
    <property type="component" value="Unplaced"/>
</dbReference>
<dbReference type="PANTHER" id="PTHR12916:SF9">
    <property type="entry name" value="NEUROGENIC LOCUS NOTCH HOMOLOG PROTEIN 1-RELATED"/>
    <property type="match status" value="1"/>
</dbReference>
<keyword evidence="5" id="KW-0732">Signal</keyword>
<accession>A0A914VYL8</accession>
<dbReference type="GO" id="GO:0005112">
    <property type="term" value="F:Notch binding"/>
    <property type="evidence" value="ECO:0007669"/>
    <property type="project" value="TreeGrafter"/>
</dbReference>
<feature type="signal peptide" evidence="5">
    <location>
        <begin position="1"/>
        <end position="21"/>
    </location>
</feature>
<feature type="transmembrane region" description="Helical" evidence="4">
    <location>
        <begin position="165"/>
        <end position="198"/>
    </location>
</feature>
<feature type="disulfide bond" evidence="3">
    <location>
        <begin position="134"/>
        <end position="143"/>
    </location>
</feature>
<proteinExistence type="predicted"/>
<dbReference type="Pfam" id="PF00008">
    <property type="entry name" value="EGF"/>
    <property type="match status" value="1"/>
</dbReference>
<comment type="caution">
    <text evidence="3">Lacks conserved residue(s) required for the propagation of feature annotation.</text>
</comment>
<name>A0A914VYL8_9BILA</name>
<evidence type="ECO:0000313" key="7">
    <source>
        <dbReference type="Proteomes" id="UP000887566"/>
    </source>
</evidence>
<dbReference type="Gene3D" id="2.10.25.10">
    <property type="entry name" value="Laminin"/>
    <property type="match status" value="2"/>
</dbReference>
<feature type="domain" description="EGF-like" evidence="6">
    <location>
        <begin position="36"/>
        <end position="73"/>
    </location>
</feature>
<evidence type="ECO:0000313" key="8">
    <source>
        <dbReference type="WBParaSite" id="PSAMB.scaffold274size59727.g4289.t1"/>
    </source>
</evidence>
<dbReference type="WBParaSite" id="PSAMB.scaffold274size59727.g4289.t1">
    <property type="protein sequence ID" value="PSAMB.scaffold274size59727.g4289.t1"/>
    <property type="gene ID" value="PSAMB.scaffold274size59727.g4289"/>
</dbReference>
<evidence type="ECO:0000256" key="1">
    <source>
        <dbReference type="ARBA" id="ARBA00022536"/>
    </source>
</evidence>
<feature type="disulfide bond" evidence="3">
    <location>
        <begin position="63"/>
        <end position="72"/>
    </location>
</feature>
<keyword evidence="4" id="KW-0812">Transmembrane</keyword>
<feature type="chain" id="PRO_5037218062" evidence="5">
    <location>
        <begin position="22"/>
        <end position="287"/>
    </location>
</feature>
<keyword evidence="4" id="KW-1133">Transmembrane helix</keyword>